<evidence type="ECO:0000256" key="8">
    <source>
        <dbReference type="SAM" id="MobiDB-lite"/>
    </source>
</evidence>
<dbReference type="SUPFAM" id="SSF52540">
    <property type="entry name" value="P-loop containing nucleoside triphosphate hydrolases"/>
    <property type="match status" value="1"/>
</dbReference>
<keyword evidence="4 7" id="KW-0378">Hydrolase</keyword>
<dbReference type="PROSITE" id="PS51883">
    <property type="entry name" value="OBG"/>
    <property type="match status" value="1"/>
</dbReference>
<keyword evidence="7" id="KW-0479">Metal-binding</keyword>
<keyword evidence="5 7" id="KW-0460">Magnesium</keyword>
<dbReference type="Gene3D" id="2.70.210.12">
    <property type="entry name" value="GTP1/OBG domain"/>
    <property type="match status" value="1"/>
</dbReference>
<protein>
    <recommendedName>
        <fullName evidence="7">GTPase Obg</fullName>
        <ecNumber evidence="7">3.6.5.-</ecNumber>
    </recommendedName>
    <alternativeName>
        <fullName evidence="7">GTP-binding protein Obg</fullName>
    </alternativeName>
</protein>
<comment type="similarity">
    <text evidence="1 7">Belongs to the TRAFAC class OBG-HflX-like GTPase superfamily. OBG GTPase family.</text>
</comment>
<comment type="function">
    <text evidence="7">An essential GTPase which binds GTP, GDP and possibly (p)ppGpp with moderate affinity, with high nucleotide exchange rates and a fairly low GTP hydrolysis rate. Plays a role in control of the cell cycle, stress response, ribosome biogenesis and in those bacteria that undergo differentiation, in morphogenesis control.</text>
</comment>
<evidence type="ECO:0000256" key="7">
    <source>
        <dbReference type="HAMAP-Rule" id="MF_01454"/>
    </source>
</evidence>
<dbReference type="Gene3D" id="3.40.50.300">
    <property type="entry name" value="P-loop containing nucleotide triphosphate hydrolases"/>
    <property type="match status" value="1"/>
</dbReference>
<accession>A0A1F6BET4</accession>
<dbReference type="Proteomes" id="UP000176186">
    <property type="component" value="Unassembled WGS sequence"/>
</dbReference>
<dbReference type="NCBIfam" id="TIGR02729">
    <property type="entry name" value="Obg_CgtA"/>
    <property type="match status" value="1"/>
</dbReference>
<comment type="caution">
    <text evidence="11">The sequence shown here is derived from an EMBL/GenBank/DDBJ whole genome shotgun (WGS) entry which is preliminary data.</text>
</comment>
<evidence type="ECO:0000256" key="1">
    <source>
        <dbReference type="ARBA" id="ARBA00007699"/>
    </source>
</evidence>
<comment type="subunit">
    <text evidence="7">Monomer.</text>
</comment>
<dbReference type="HAMAP" id="MF_01454">
    <property type="entry name" value="GTPase_Obg"/>
    <property type="match status" value="1"/>
</dbReference>
<dbReference type="Pfam" id="PF01926">
    <property type="entry name" value="MMR_HSR1"/>
    <property type="match status" value="1"/>
</dbReference>
<gene>
    <name evidence="7" type="primary">obg</name>
    <name evidence="11" type="ORF">A2363_02515</name>
</gene>
<proteinExistence type="inferred from homology"/>
<dbReference type="GO" id="GO:0003924">
    <property type="term" value="F:GTPase activity"/>
    <property type="evidence" value="ECO:0007669"/>
    <property type="project" value="UniProtKB-UniRule"/>
</dbReference>
<feature type="binding site" evidence="7">
    <location>
        <begin position="294"/>
        <end position="296"/>
    </location>
    <ligand>
        <name>GTP</name>
        <dbReference type="ChEBI" id="CHEBI:37565"/>
    </ligand>
</feature>
<dbReference type="InterPro" id="IPR036726">
    <property type="entry name" value="GTP1_OBG_dom_sf"/>
</dbReference>
<comment type="subcellular location">
    <subcellularLocation>
        <location evidence="7">Cytoplasm</location>
    </subcellularLocation>
</comment>
<dbReference type="PANTHER" id="PTHR11702">
    <property type="entry name" value="DEVELOPMENTALLY REGULATED GTP-BINDING PROTEIN-RELATED"/>
    <property type="match status" value="1"/>
</dbReference>
<reference evidence="11 12" key="1">
    <citation type="journal article" date="2016" name="Nat. Commun.">
        <title>Thousands of microbial genomes shed light on interconnected biogeochemical processes in an aquifer system.</title>
        <authorList>
            <person name="Anantharaman K."/>
            <person name="Brown C.T."/>
            <person name="Hug L.A."/>
            <person name="Sharon I."/>
            <person name="Castelle C.J."/>
            <person name="Probst A.J."/>
            <person name="Thomas B.C."/>
            <person name="Singh A."/>
            <person name="Wilkins M.J."/>
            <person name="Karaoz U."/>
            <person name="Brodie E.L."/>
            <person name="Williams K.H."/>
            <person name="Hubbard S.S."/>
            <person name="Banfield J.F."/>
        </authorList>
    </citation>
    <scope>NUCLEOTIDE SEQUENCE [LARGE SCALE GENOMIC DNA]</scope>
</reference>
<evidence type="ECO:0000259" key="9">
    <source>
        <dbReference type="PROSITE" id="PS51710"/>
    </source>
</evidence>
<dbReference type="GO" id="GO:0005737">
    <property type="term" value="C:cytoplasm"/>
    <property type="evidence" value="ECO:0007669"/>
    <property type="project" value="UniProtKB-SubCell"/>
</dbReference>
<feature type="region of interest" description="Disordered" evidence="8">
    <location>
        <begin position="120"/>
        <end position="140"/>
    </location>
</feature>
<dbReference type="InterPro" id="IPR045086">
    <property type="entry name" value="OBG_GTPase"/>
</dbReference>
<keyword evidence="6 7" id="KW-0342">GTP-binding</keyword>
<evidence type="ECO:0000256" key="2">
    <source>
        <dbReference type="ARBA" id="ARBA00022490"/>
    </source>
</evidence>
<dbReference type="PIRSF" id="PIRSF002401">
    <property type="entry name" value="GTP_bd_Obg/CgtA"/>
    <property type="match status" value="1"/>
</dbReference>
<dbReference type="InterPro" id="IPR006073">
    <property type="entry name" value="GTP-bd"/>
</dbReference>
<feature type="binding site" evidence="7">
    <location>
        <begin position="201"/>
        <end position="204"/>
    </location>
    <ligand>
        <name>GTP</name>
        <dbReference type="ChEBI" id="CHEBI:37565"/>
    </ligand>
</feature>
<evidence type="ECO:0000256" key="4">
    <source>
        <dbReference type="ARBA" id="ARBA00022801"/>
    </source>
</evidence>
<dbReference type="PROSITE" id="PS51710">
    <property type="entry name" value="G_OBG"/>
    <property type="match status" value="1"/>
</dbReference>
<evidence type="ECO:0000256" key="5">
    <source>
        <dbReference type="ARBA" id="ARBA00022842"/>
    </source>
</evidence>
<feature type="binding site" evidence="7">
    <location>
        <begin position="159"/>
        <end position="166"/>
    </location>
    <ligand>
        <name>GTP</name>
        <dbReference type="ChEBI" id="CHEBI:37565"/>
    </ligand>
</feature>
<dbReference type="PRINTS" id="PR00326">
    <property type="entry name" value="GTP1OBG"/>
</dbReference>
<evidence type="ECO:0000256" key="6">
    <source>
        <dbReference type="ARBA" id="ARBA00023134"/>
    </source>
</evidence>
<dbReference type="EMBL" id="MFKE01000016">
    <property type="protein sequence ID" value="OGG35272.1"/>
    <property type="molecule type" value="Genomic_DNA"/>
</dbReference>
<evidence type="ECO:0000313" key="12">
    <source>
        <dbReference type="Proteomes" id="UP000176186"/>
    </source>
</evidence>
<dbReference type="CDD" id="cd01898">
    <property type="entry name" value="Obg"/>
    <property type="match status" value="1"/>
</dbReference>
<evidence type="ECO:0000313" key="11">
    <source>
        <dbReference type="EMBL" id="OGG35272.1"/>
    </source>
</evidence>
<feature type="binding site" evidence="7">
    <location>
        <begin position="184"/>
        <end position="188"/>
    </location>
    <ligand>
        <name>GTP</name>
        <dbReference type="ChEBI" id="CHEBI:37565"/>
    </ligand>
</feature>
<dbReference type="PANTHER" id="PTHR11702:SF31">
    <property type="entry name" value="MITOCHONDRIAL RIBOSOME-ASSOCIATED GTPASE 2"/>
    <property type="match status" value="1"/>
</dbReference>
<dbReference type="NCBIfam" id="NF008956">
    <property type="entry name" value="PRK12299.1"/>
    <property type="match status" value="1"/>
</dbReference>
<dbReference type="InterPro" id="IPR031167">
    <property type="entry name" value="G_OBG"/>
</dbReference>
<keyword evidence="2 7" id="KW-0963">Cytoplasm</keyword>
<evidence type="ECO:0000259" key="10">
    <source>
        <dbReference type="PROSITE" id="PS51883"/>
    </source>
</evidence>
<dbReference type="InterPro" id="IPR006169">
    <property type="entry name" value="GTP1_OBG_dom"/>
</dbReference>
<dbReference type="EC" id="3.6.5.-" evidence="7"/>
<keyword evidence="3 7" id="KW-0547">Nucleotide-binding</keyword>
<comment type="cofactor">
    <cofactor evidence="7">
        <name>Mg(2+)</name>
        <dbReference type="ChEBI" id="CHEBI:18420"/>
    </cofactor>
</comment>
<dbReference type="InterPro" id="IPR027417">
    <property type="entry name" value="P-loop_NTPase"/>
</dbReference>
<dbReference type="FunFam" id="2.70.210.12:FF:000001">
    <property type="entry name" value="GTPase Obg"/>
    <property type="match status" value="1"/>
</dbReference>
<dbReference type="GO" id="GO:0005525">
    <property type="term" value="F:GTP binding"/>
    <property type="evidence" value="ECO:0007669"/>
    <property type="project" value="UniProtKB-UniRule"/>
</dbReference>
<feature type="binding site" evidence="7">
    <location>
        <position position="186"/>
    </location>
    <ligand>
        <name>Mg(2+)</name>
        <dbReference type="ChEBI" id="CHEBI:18420"/>
    </ligand>
</feature>
<dbReference type="InterPro" id="IPR014100">
    <property type="entry name" value="GTP-bd_Obg/CgtA"/>
</dbReference>
<name>A0A1F6BET4_9BACT</name>
<dbReference type="AlphaFoldDB" id="A0A1F6BET4"/>
<evidence type="ECO:0000256" key="3">
    <source>
        <dbReference type="ARBA" id="ARBA00022741"/>
    </source>
</evidence>
<dbReference type="GO" id="GO:0000287">
    <property type="term" value="F:magnesium ion binding"/>
    <property type="evidence" value="ECO:0007669"/>
    <property type="project" value="InterPro"/>
</dbReference>
<dbReference type="Pfam" id="PF01018">
    <property type="entry name" value="GTP1_OBG"/>
    <property type="match status" value="1"/>
</dbReference>
<feature type="domain" description="OBG-type G" evidence="9">
    <location>
        <begin position="153"/>
        <end position="312"/>
    </location>
</feature>
<dbReference type="SUPFAM" id="SSF82051">
    <property type="entry name" value="Obg GTP-binding protein N-terminal domain"/>
    <property type="match status" value="1"/>
</dbReference>
<organism evidence="11 12">
    <name type="scientific">Candidatus Gottesmanbacteria bacterium RIFOXYB1_FULL_47_11</name>
    <dbReference type="NCBI Taxonomy" id="1798401"/>
    <lineage>
        <taxon>Bacteria</taxon>
        <taxon>Candidatus Gottesmaniibacteriota</taxon>
    </lineage>
</organism>
<dbReference type="InterPro" id="IPR006074">
    <property type="entry name" value="GTP1-OBG_CS"/>
</dbReference>
<feature type="domain" description="Obg" evidence="10">
    <location>
        <begin position="1"/>
        <end position="152"/>
    </location>
</feature>
<sequence>MLVDNITIIVHAGRGGNGAATLKPFKGGPDGGRGGNGGNIYIVGSANVNDLRQFRYKKKIVAGNGGNGARQNMFGRKAEDVIIQVPLGTRVSEAATNDAREVTDDVPFCIARGGIGGRGNAAFKSPTNQTPRTAEQGQPGEEKELLLELRLIAEIGLVGLPNAGKSSLLTVLTNARPAVAAYPFTTLDPTIGMLDTHPIADIPGLIEGASKGKGLGLDFLRHIEKTQILLHCVDATIADPRGAYETIRNEFSKFNPQLLTKPEYIVLTKTDLVGPAAITALRKLFKQKKIFTCSVYDEKAVASLKKNILKLL</sequence>
<feature type="binding site" evidence="7">
    <location>
        <position position="166"/>
    </location>
    <ligand>
        <name>Mg(2+)</name>
        <dbReference type="ChEBI" id="CHEBI:18420"/>
    </ligand>
</feature>
<feature type="binding site" evidence="7">
    <location>
        <begin position="268"/>
        <end position="271"/>
    </location>
    <ligand>
        <name>GTP</name>
        <dbReference type="ChEBI" id="CHEBI:37565"/>
    </ligand>
</feature>
<dbReference type="GO" id="GO:0042254">
    <property type="term" value="P:ribosome biogenesis"/>
    <property type="evidence" value="ECO:0007669"/>
    <property type="project" value="UniProtKB-UniRule"/>
</dbReference>
<dbReference type="STRING" id="1798401.A2363_02515"/>
<dbReference type="PROSITE" id="PS00905">
    <property type="entry name" value="GTP1_OBG"/>
    <property type="match status" value="1"/>
</dbReference>